<evidence type="ECO:0000313" key="1">
    <source>
        <dbReference type="EMBL" id="KAL3785247.1"/>
    </source>
</evidence>
<name>A0ABD3PB70_9STRA</name>
<organism evidence="1 2">
    <name type="scientific">Cyclotella cryptica</name>
    <dbReference type="NCBI Taxonomy" id="29204"/>
    <lineage>
        <taxon>Eukaryota</taxon>
        <taxon>Sar</taxon>
        <taxon>Stramenopiles</taxon>
        <taxon>Ochrophyta</taxon>
        <taxon>Bacillariophyta</taxon>
        <taxon>Coscinodiscophyceae</taxon>
        <taxon>Thalassiosirophycidae</taxon>
        <taxon>Stephanodiscales</taxon>
        <taxon>Stephanodiscaceae</taxon>
        <taxon>Cyclotella</taxon>
    </lineage>
</organism>
<comment type="caution">
    <text evidence="1">The sequence shown here is derived from an EMBL/GenBank/DDBJ whole genome shotgun (WGS) entry which is preliminary data.</text>
</comment>
<sequence>MGMEPTSLLRLTQPRDFGCTGNPDTGAEIGHMHDDKQQGKIGHVAIQRFGLRCQAFYNSSLLITNSSSFLDQDKNVGYAMSDDAAHVNERKVFHGKIVVEALDRIGAMRAILQHYHVSGSAEIWDTAQKSMAKLRQEHDMAAECYRDLLNECGLLDIDRFIRLERSPFSVEQGATIVYQQYVQMRDAIRRRSHKFAMFQRQSSLLQFLSESEEAQSSGESVSCDRSTSLTKICYIKLVISTMEEFVRKYSPNIGSHSFLAGLHRFIQLQLHPSDKSKSSSDPAYVVQWNFLGSVLTEACHSHGKSDTQAYARDATKVLFSFLTWIKTKDVEIGDFSLLNDNLDDSLHPLVDIKEILLSFQINKYVSNATLRRILSVLPNPKVLDARATGSVEVIDIESASNKSKGIMQASRMNADGHMDEAWPWFPSWQFCSVL</sequence>
<dbReference type="AlphaFoldDB" id="A0ABD3PB70"/>
<protein>
    <submittedName>
        <fullName evidence="1">Uncharacterized protein</fullName>
    </submittedName>
</protein>
<evidence type="ECO:0000313" key="2">
    <source>
        <dbReference type="Proteomes" id="UP001516023"/>
    </source>
</evidence>
<dbReference type="Proteomes" id="UP001516023">
    <property type="component" value="Unassembled WGS sequence"/>
</dbReference>
<gene>
    <name evidence="1" type="ORF">HJC23_002702</name>
</gene>
<proteinExistence type="predicted"/>
<dbReference type="EMBL" id="JABMIG020000218">
    <property type="protein sequence ID" value="KAL3785247.1"/>
    <property type="molecule type" value="Genomic_DNA"/>
</dbReference>
<keyword evidence="2" id="KW-1185">Reference proteome</keyword>
<reference evidence="1 2" key="1">
    <citation type="journal article" date="2020" name="G3 (Bethesda)">
        <title>Improved Reference Genome for Cyclotella cryptica CCMP332, a Model for Cell Wall Morphogenesis, Salinity Adaptation, and Lipid Production in Diatoms (Bacillariophyta).</title>
        <authorList>
            <person name="Roberts W.R."/>
            <person name="Downey K.M."/>
            <person name="Ruck E.C."/>
            <person name="Traller J.C."/>
            <person name="Alverson A.J."/>
        </authorList>
    </citation>
    <scope>NUCLEOTIDE SEQUENCE [LARGE SCALE GENOMIC DNA]</scope>
    <source>
        <strain evidence="1 2">CCMP332</strain>
    </source>
</reference>
<accession>A0ABD3PB70</accession>